<dbReference type="AlphaFoldDB" id="A0A7J0DFF1"/>
<dbReference type="EMBL" id="BJWL01000205">
    <property type="protein sequence ID" value="GFS34134.1"/>
    <property type="molecule type" value="Genomic_DNA"/>
</dbReference>
<dbReference type="OrthoDB" id="1731766at2759"/>
<dbReference type="InterPro" id="IPR013103">
    <property type="entry name" value="RVT_2"/>
</dbReference>
<dbReference type="InterPro" id="IPR043502">
    <property type="entry name" value="DNA/RNA_pol_sf"/>
</dbReference>
<dbReference type="Proteomes" id="UP000585474">
    <property type="component" value="Unassembled WGS sequence"/>
</dbReference>
<proteinExistence type="predicted"/>
<feature type="transmembrane region" description="Helical" evidence="1">
    <location>
        <begin position="194"/>
        <end position="218"/>
    </location>
</feature>
<feature type="transmembrane region" description="Helical" evidence="1">
    <location>
        <begin position="261"/>
        <end position="288"/>
    </location>
</feature>
<dbReference type="PANTHER" id="PTHR11439:SF467">
    <property type="entry name" value="INTEGRASE CATALYTIC DOMAIN-CONTAINING PROTEIN"/>
    <property type="match status" value="1"/>
</dbReference>
<dbReference type="CDD" id="cd09272">
    <property type="entry name" value="RNase_HI_RT_Ty1"/>
    <property type="match status" value="1"/>
</dbReference>
<keyword evidence="4" id="KW-1185">Reference proteome</keyword>
<evidence type="ECO:0000313" key="4">
    <source>
        <dbReference type="Proteomes" id="UP000585474"/>
    </source>
</evidence>
<organism evidence="3 4">
    <name type="scientific">Actinidia rufa</name>
    <dbReference type="NCBI Taxonomy" id="165716"/>
    <lineage>
        <taxon>Eukaryota</taxon>
        <taxon>Viridiplantae</taxon>
        <taxon>Streptophyta</taxon>
        <taxon>Embryophyta</taxon>
        <taxon>Tracheophyta</taxon>
        <taxon>Spermatophyta</taxon>
        <taxon>Magnoliopsida</taxon>
        <taxon>eudicotyledons</taxon>
        <taxon>Gunneridae</taxon>
        <taxon>Pentapetalae</taxon>
        <taxon>asterids</taxon>
        <taxon>Ericales</taxon>
        <taxon>Actinidiaceae</taxon>
        <taxon>Actinidia</taxon>
    </lineage>
</organism>
<evidence type="ECO:0000256" key="1">
    <source>
        <dbReference type="SAM" id="Phobius"/>
    </source>
</evidence>
<reference evidence="4" key="1">
    <citation type="submission" date="2019-07" db="EMBL/GenBank/DDBJ databases">
        <title>De Novo Assembly of kiwifruit Actinidia rufa.</title>
        <authorList>
            <person name="Sugita-Konishi S."/>
            <person name="Sato K."/>
            <person name="Mori E."/>
            <person name="Abe Y."/>
            <person name="Kisaki G."/>
            <person name="Hamano K."/>
            <person name="Suezawa K."/>
            <person name="Otani M."/>
            <person name="Fukuda T."/>
            <person name="Manabe T."/>
            <person name="Gomi K."/>
            <person name="Tabuchi M."/>
            <person name="Akimitsu K."/>
            <person name="Kataoka I."/>
        </authorList>
    </citation>
    <scope>NUCLEOTIDE SEQUENCE [LARGE SCALE GENOMIC DNA]</scope>
    <source>
        <strain evidence="4">cv. Fuchu</strain>
    </source>
</reference>
<dbReference type="Pfam" id="PF07727">
    <property type="entry name" value="RVT_2"/>
    <property type="match status" value="1"/>
</dbReference>
<dbReference type="PANTHER" id="PTHR11439">
    <property type="entry name" value="GAG-POL-RELATED RETROTRANSPOSON"/>
    <property type="match status" value="1"/>
</dbReference>
<gene>
    <name evidence="3" type="ORF">Acr_00g0032440</name>
</gene>
<keyword evidence="1" id="KW-0472">Membrane</keyword>
<evidence type="ECO:0000313" key="3">
    <source>
        <dbReference type="EMBL" id="GFS34134.1"/>
    </source>
</evidence>
<feature type="domain" description="Reverse transcriptase Ty1/copia-type" evidence="2">
    <location>
        <begin position="32"/>
        <end position="89"/>
    </location>
</feature>
<sequence>MAKEVDRLICSEIAGMVQHGNIPSLPSLLSYVRFYVDDIIITGDDISGIVQMKRGLRKAFDIKDLSPLRYFLGIDIARSRHGISLSAEKSKKQAVVSRSSVEAEYRAMTQGISEILWLRSLLTELDFSVTNLSYLFCDNKLAIMLSSDSVLHERTKHIEVDIHFIWGKVRSRVITPSFVLSSAQTADMFTNSGLLVMLLPLDCLLLLLIELLLLLNLFRSMVLCWFGPAVPAAGMRMLPCRYCGCALLLPALKLLKDLSVAAGLIILLLLCFSILLTNLSSIGCWSWCIFNSRGYGFMSWILHSGVLVFLLLLSSVSDPALVCCCWLADVAVAVVWFDPESPPALKC</sequence>
<name>A0A7J0DFF1_9ERIC</name>
<dbReference type="SUPFAM" id="SSF56672">
    <property type="entry name" value="DNA/RNA polymerases"/>
    <property type="match status" value="1"/>
</dbReference>
<accession>A0A7J0DFF1</accession>
<evidence type="ECO:0000259" key="2">
    <source>
        <dbReference type="Pfam" id="PF07727"/>
    </source>
</evidence>
<protein>
    <recommendedName>
        <fullName evidence="2">Reverse transcriptase Ty1/copia-type domain-containing protein</fullName>
    </recommendedName>
</protein>
<comment type="caution">
    <text evidence="3">The sequence shown here is derived from an EMBL/GenBank/DDBJ whole genome shotgun (WGS) entry which is preliminary data.</text>
</comment>
<keyword evidence="1" id="KW-0812">Transmembrane</keyword>
<keyword evidence="1" id="KW-1133">Transmembrane helix</keyword>
<feature type="transmembrane region" description="Helical" evidence="1">
    <location>
        <begin position="295"/>
        <end position="313"/>
    </location>
</feature>